<comment type="caution">
    <text evidence="2">The sequence shown here is derived from an EMBL/GenBank/DDBJ whole genome shotgun (WGS) entry which is preliminary data.</text>
</comment>
<dbReference type="EMBL" id="JAUSVS010000002">
    <property type="protein sequence ID" value="MDQ0463694.1"/>
    <property type="molecule type" value="Genomic_DNA"/>
</dbReference>
<dbReference type="RefSeq" id="WP_307347822.1">
    <property type="nucleotide sequence ID" value="NZ_JAUSVS010000002.1"/>
</dbReference>
<proteinExistence type="predicted"/>
<accession>A0ABU0IRP8</accession>
<protein>
    <recommendedName>
        <fullName evidence="1">Pyridoxamine 5'-phosphate oxidase N-terminal domain-containing protein</fullName>
    </recommendedName>
</protein>
<keyword evidence="3" id="KW-1185">Reference proteome</keyword>
<reference evidence="2 3" key="1">
    <citation type="submission" date="2023-07" db="EMBL/GenBank/DDBJ databases">
        <title>Genomic Encyclopedia of Type Strains, Phase IV (KMG-IV): sequencing the most valuable type-strain genomes for metagenomic binning, comparative biology and taxonomic classification.</title>
        <authorList>
            <person name="Goeker M."/>
        </authorList>
    </citation>
    <scope>NUCLEOTIDE SEQUENCE [LARGE SCALE GENOMIC DNA]</scope>
    <source>
        <strain evidence="2 3">DSM 18695</strain>
    </source>
</reference>
<sequence length="189" mass="21011">MAKQLPALTPVLREFIQRQKIFFVASAAPGARVNLSPKGNECLAVLSDNAVAYLDRTGSGNETAAHMIADGRLTFMFCAFEGPPVILRLYGKGTVLHRRSKAFRDLLDAHFDGQSVPGCRQAIRLDFDLVQTSCGYAVPLMDYVEDRTILDDWADQKTEEELEAYWRLKNQRSLDGLPTGLFEEAEALG</sequence>
<dbReference type="Proteomes" id="UP001228905">
    <property type="component" value="Unassembled WGS sequence"/>
</dbReference>
<organism evidence="2 3">
    <name type="scientific">Caulobacter ginsengisoli</name>
    <dbReference type="NCBI Taxonomy" id="400775"/>
    <lineage>
        <taxon>Bacteria</taxon>
        <taxon>Pseudomonadati</taxon>
        <taxon>Pseudomonadota</taxon>
        <taxon>Alphaproteobacteria</taxon>
        <taxon>Caulobacterales</taxon>
        <taxon>Caulobacteraceae</taxon>
        <taxon>Caulobacter</taxon>
    </lineage>
</organism>
<dbReference type="InterPro" id="IPR011576">
    <property type="entry name" value="Pyridox_Oxase_N"/>
</dbReference>
<dbReference type="PANTHER" id="PTHR39336:SF1">
    <property type="entry name" value="PYRIDOXAMINE PHOSPHATE OXIDASE FAMILY PROTEIN (AFU_ORTHOLOGUE AFUA_6G11440)"/>
    <property type="match status" value="1"/>
</dbReference>
<dbReference type="InterPro" id="IPR012349">
    <property type="entry name" value="Split_barrel_FMN-bd"/>
</dbReference>
<evidence type="ECO:0000313" key="2">
    <source>
        <dbReference type="EMBL" id="MDQ0463694.1"/>
    </source>
</evidence>
<name>A0ABU0IRP8_9CAUL</name>
<dbReference type="Pfam" id="PF01243">
    <property type="entry name" value="PNPOx_N"/>
    <property type="match status" value="1"/>
</dbReference>
<dbReference type="Gene3D" id="2.30.110.10">
    <property type="entry name" value="Electron Transport, Fmn-binding Protein, Chain A"/>
    <property type="match status" value="1"/>
</dbReference>
<gene>
    <name evidence="2" type="ORF">QO010_001465</name>
</gene>
<feature type="domain" description="Pyridoxamine 5'-phosphate oxidase N-terminal" evidence="1">
    <location>
        <begin position="8"/>
        <end position="134"/>
    </location>
</feature>
<dbReference type="PANTHER" id="PTHR39336">
    <property type="entry name" value="PYRIDOXAMINE PHOSPHATE OXIDASE FAMILY PROTEIN (AFU_ORTHOLOGUE AFUA_6G11440)"/>
    <property type="match status" value="1"/>
</dbReference>
<evidence type="ECO:0000259" key="1">
    <source>
        <dbReference type="Pfam" id="PF01243"/>
    </source>
</evidence>
<dbReference type="SUPFAM" id="SSF50475">
    <property type="entry name" value="FMN-binding split barrel"/>
    <property type="match status" value="1"/>
</dbReference>
<evidence type="ECO:0000313" key="3">
    <source>
        <dbReference type="Proteomes" id="UP001228905"/>
    </source>
</evidence>